<evidence type="ECO:0000256" key="3">
    <source>
        <dbReference type="ARBA" id="ARBA00013253"/>
    </source>
</evidence>
<dbReference type="PROSITE" id="PS00794">
    <property type="entry name" value="HPPK"/>
    <property type="match status" value="1"/>
</dbReference>
<protein>
    <recommendedName>
        <fullName evidence="4">2-amino-4-hydroxy-6-hydroxymethyldihydropteridine pyrophosphokinase</fullName>
        <ecNumber evidence="3">2.7.6.3</ecNumber>
    </recommendedName>
    <alternativeName>
        <fullName evidence="11">6-hydroxymethyl-7,8-dihydropterin pyrophosphokinase</fullName>
    </alternativeName>
    <alternativeName>
        <fullName evidence="12">7,8-dihydro-6-hydroxymethylpterin-pyrophosphokinase</fullName>
    </alternativeName>
</protein>
<comment type="caution">
    <text evidence="14">The sequence shown here is derived from an EMBL/GenBank/DDBJ whole genome shotgun (WGS) entry which is preliminary data.</text>
</comment>
<dbReference type="InterPro" id="IPR000550">
    <property type="entry name" value="Hppk"/>
</dbReference>
<dbReference type="GO" id="GO:0003848">
    <property type="term" value="F:2-amino-4-hydroxy-6-hydroxymethyldihydropteridine diphosphokinase activity"/>
    <property type="evidence" value="ECO:0007669"/>
    <property type="project" value="UniProtKB-EC"/>
</dbReference>
<dbReference type="GO" id="GO:0016301">
    <property type="term" value="F:kinase activity"/>
    <property type="evidence" value="ECO:0007669"/>
    <property type="project" value="UniProtKB-KW"/>
</dbReference>
<keyword evidence="5 14" id="KW-0808">Transferase</keyword>
<comment type="function">
    <text evidence="10">Catalyzes the transfer of pyrophosphate from adenosine triphosphate (ATP) to 6-hydroxymethyl-7,8-dihydropterin, an enzymatic step in folate biosynthesis pathway.</text>
</comment>
<evidence type="ECO:0000256" key="9">
    <source>
        <dbReference type="ARBA" id="ARBA00022909"/>
    </source>
</evidence>
<name>A0A547Q9N9_9RHOB</name>
<comment type="pathway">
    <text evidence="1">Cofactor biosynthesis; tetrahydrofolate biosynthesis; 2-amino-4-hydroxy-6-hydroxymethyl-7,8-dihydropteridine diphosphate from 7,8-dihydroneopterin triphosphate: step 4/4.</text>
</comment>
<organism evidence="14 15">
    <name type="scientific">Palleronia caenipelagi</name>
    <dbReference type="NCBI Taxonomy" id="2489174"/>
    <lineage>
        <taxon>Bacteria</taxon>
        <taxon>Pseudomonadati</taxon>
        <taxon>Pseudomonadota</taxon>
        <taxon>Alphaproteobacteria</taxon>
        <taxon>Rhodobacterales</taxon>
        <taxon>Roseobacteraceae</taxon>
        <taxon>Palleronia</taxon>
    </lineage>
</organism>
<keyword evidence="7 14" id="KW-0418">Kinase</keyword>
<dbReference type="InterPro" id="IPR035907">
    <property type="entry name" value="Hppk_sf"/>
</dbReference>
<evidence type="ECO:0000313" key="15">
    <source>
        <dbReference type="Proteomes" id="UP000318590"/>
    </source>
</evidence>
<dbReference type="EC" id="2.7.6.3" evidence="3"/>
<evidence type="ECO:0000256" key="12">
    <source>
        <dbReference type="ARBA" id="ARBA00033413"/>
    </source>
</evidence>
<evidence type="ECO:0000256" key="8">
    <source>
        <dbReference type="ARBA" id="ARBA00022840"/>
    </source>
</evidence>
<dbReference type="PANTHER" id="PTHR43071">
    <property type="entry name" value="2-AMINO-4-HYDROXY-6-HYDROXYMETHYLDIHYDROPTERIDINE PYROPHOSPHOKINASE"/>
    <property type="match status" value="1"/>
</dbReference>
<keyword evidence="9" id="KW-0289">Folate biosynthesis</keyword>
<evidence type="ECO:0000256" key="11">
    <source>
        <dbReference type="ARBA" id="ARBA00029766"/>
    </source>
</evidence>
<evidence type="ECO:0000313" key="14">
    <source>
        <dbReference type="EMBL" id="TRD23109.1"/>
    </source>
</evidence>
<dbReference type="CDD" id="cd00483">
    <property type="entry name" value="HPPK"/>
    <property type="match status" value="1"/>
</dbReference>
<keyword evidence="8" id="KW-0067">ATP-binding</keyword>
<dbReference type="SUPFAM" id="SSF55083">
    <property type="entry name" value="6-hydroxymethyl-7,8-dihydropterin pyrophosphokinase, HPPK"/>
    <property type="match status" value="1"/>
</dbReference>
<keyword evidence="15" id="KW-1185">Reference proteome</keyword>
<comment type="similarity">
    <text evidence="2">Belongs to the HPPK family.</text>
</comment>
<evidence type="ECO:0000256" key="5">
    <source>
        <dbReference type="ARBA" id="ARBA00022679"/>
    </source>
</evidence>
<evidence type="ECO:0000259" key="13">
    <source>
        <dbReference type="PROSITE" id="PS00794"/>
    </source>
</evidence>
<evidence type="ECO:0000256" key="6">
    <source>
        <dbReference type="ARBA" id="ARBA00022741"/>
    </source>
</evidence>
<dbReference type="EMBL" id="VFSV01000003">
    <property type="protein sequence ID" value="TRD23109.1"/>
    <property type="molecule type" value="Genomic_DNA"/>
</dbReference>
<sequence>MHRGAPFKVLLAFGSNKFDDHHSAVKIIANSLTSIAQNLGFVQALSKFYKTPAFPAGSGPDFVNAAAVLQTNYPSAALLHELHDVEAGLGRERMRRWGARTLDIDLIACGDQIRPSAAVHERWRTLDLESQMREAPSELILPHPRLQDRAFVLLPLCDIAPAWRHPVLGQTVKEMLDSLPASALSGIEVLDLDPEIQVGQLGN</sequence>
<dbReference type="Pfam" id="PF01288">
    <property type="entry name" value="HPPK"/>
    <property type="match status" value="1"/>
</dbReference>
<evidence type="ECO:0000256" key="10">
    <source>
        <dbReference type="ARBA" id="ARBA00029409"/>
    </source>
</evidence>
<evidence type="ECO:0000256" key="4">
    <source>
        <dbReference type="ARBA" id="ARBA00016218"/>
    </source>
</evidence>
<accession>A0A547Q9N9</accession>
<dbReference type="Gene3D" id="3.30.70.560">
    <property type="entry name" value="7,8-Dihydro-6-hydroxymethylpterin-pyrophosphokinase HPPK"/>
    <property type="match status" value="1"/>
</dbReference>
<dbReference type="GO" id="GO:0046656">
    <property type="term" value="P:folic acid biosynthetic process"/>
    <property type="evidence" value="ECO:0007669"/>
    <property type="project" value="UniProtKB-KW"/>
</dbReference>
<dbReference type="OrthoDB" id="9808041at2"/>
<dbReference type="GO" id="GO:0005524">
    <property type="term" value="F:ATP binding"/>
    <property type="evidence" value="ECO:0007669"/>
    <property type="project" value="UniProtKB-KW"/>
</dbReference>
<evidence type="ECO:0000256" key="1">
    <source>
        <dbReference type="ARBA" id="ARBA00005051"/>
    </source>
</evidence>
<dbReference type="Proteomes" id="UP000318590">
    <property type="component" value="Unassembled WGS sequence"/>
</dbReference>
<dbReference type="PANTHER" id="PTHR43071:SF1">
    <property type="entry name" value="2-AMINO-4-HYDROXY-6-HYDROXYMETHYLDIHYDROPTERIDINE PYROPHOSPHOKINASE"/>
    <property type="match status" value="1"/>
</dbReference>
<feature type="domain" description="7,8-dihydro-6-hydroxymethylpterin-pyrophosphokinase" evidence="13">
    <location>
        <begin position="96"/>
        <end position="107"/>
    </location>
</feature>
<dbReference type="NCBIfam" id="TIGR01498">
    <property type="entry name" value="folK"/>
    <property type="match status" value="1"/>
</dbReference>
<dbReference type="GO" id="GO:0046654">
    <property type="term" value="P:tetrahydrofolate biosynthetic process"/>
    <property type="evidence" value="ECO:0007669"/>
    <property type="project" value="UniProtKB-UniPathway"/>
</dbReference>
<evidence type="ECO:0000256" key="2">
    <source>
        <dbReference type="ARBA" id="ARBA00005810"/>
    </source>
</evidence>
<keyword evidence="6" id="KW-0547">Nucleotide-binding</keyword>
<gene>
    <name evidence="14" type="primary">folK</name>
    <name evidence="14" type="ORF">FEV53_02800</name>
</gene>
<dbReference type="UniPathway" id="UPA00077">
    <property type="reaction ID" value="UER00155"/>
</dbReference>
<evidence type="ECO:0000256" key="7">
    <source>
        <dbReference type="ARBA" id="ARBA00022777"/>
    </source>
</evidence>
<reference evidence="14 15" key="1">
    <citation type="submission" date="2019-06" db="EMBL/GenBank/DDBJ databases">
        <title>Paenimaribius caenipelagi gen. nov., sp. nov., isolated from a tidal flat.</title>
        <authorList>
            <person name="Yoon J.-H."/>
        </authorList>
    </citation>
    <scope>NUCLEOTIDE SEQUENCE [LARGE SCALE GENOMIC DNA]</scope>
    <source>
        <strain evidence="14 15">JBTF-M29</strain>
    </source>
</reference>
<proteinExistence type="inferred from homology"/>
<dbReference type="AlphaFoldDB" id="A0A547Q9N9"/>